<reference evidence="2" key="1">
    <citation type="submission" date="2022-01" db="EMBL/GenBank/DDBJ databases">
        <title>Genome Sequence Resource for Two Populations of Ditylenchus destructor, the Migratory Endoparasitic Phytonematode.</title>
        <authorList>
            <person name="Zhang H."/>
            <person name="Lin R."/>
            <person name="Xie B."/>
        </authorList>
    </citation>
    <scope>NUCLEOTIDE SEQUENCE</scope>
    <source>
        <strain evidence="2">BazhouSP</strain>
    </source>
</reference>
<gene>
    <name evidence="2" type="ORF">DdX_16735</name>
</gene>
<feature type="chain" id="PRO_5042113182" evidence="1">
    <location>
        <begin position="22"/>
        <end position="301"/>
    </location>
</feature>
<keyword evidence="3" id="KW-1185">Reference proteome</keyword>
<proteinExistence type="predicted"/>
<evidence type="ECO:0000313" key="3">
    <source>
        <dbReference type="Proteomes" id="UP001201812"/>
    </source>
</evidence>
<sequence length="301" mass="34645">MLRNTLYLLLVFLFKPGDVINSPIHSADLPSAFDDNASLQIVEDEMKKMKALLDMAAECGDVKKYTHALKYAPRKYIWDKLPKQTTKTPDEEQKLREAQKISYRELIKNHVVNELPPNLQNSIFKHKLSDLTAPNTNAVLARKLSFFYMEEMNLFVINESLKFLKCLDTWFIKHFGLSDGQLDWSKKFDTWENIIEKIVENGKGRSGDYGDLAMFPMKMFRALAEIGPRQAEYSEYMARNFSENFPPMNKNVAEKQGEVKFDVMKNGMFSARKAVTDLISTADGVQWIEPSSEAKIKAYLD</sequence>
<name>A0AAD4MP24_9BILA</name>
<organism evidence="2 3">
    <name type="scientific">Ditylenchus destructor</name>
    <dbReference type="NCBI Taxonomy" id="166010"/>
    <lineage>
        <taxon>Eukaryota</taxon>
        <taxon>Metazoa</taxon>
        <taxon>Ecdysozoa</taxon>
        <taxon>Nematoda</taxon>
        <taxon>Chromadorea</taxon>
        <taxon>Rhabditida</taxon>
        <taxon>Tylenchina</taxon>
        <taxon>Tylenchomorpha</taxon>
        <taxon>Sphaerularioidea</taxon>
        <taxon>Anguinidae</taxon>
        <taxon>Anguininae</taxon>
        <taxon>Ditylenchus</taxon>
    </lineage>
</organism>
<accession>A0AAD4MP24</accession>
<evidence type="ECO:0000256" key="1">
    <source>
        <dbReference type="SAM" id="SignalP"/>
    </source>
</evidence>
<dbReference type="EMBL" id="JAKKPZ010000146">
    <property type="protein sequence ID" value="KAI1700399.1"/>
    <property type="molecule type" value="Genomic_DNA"/>
</dbReference>
<comment type="caution">
    <text evidence="2">The sequence shown here is derived from an EMBL/GenBank/DDBJ whole genome shotgun (WGS) entry which is preliminary data.</text>
</comment>
<keyword evidence="1" id="KW-0732">Signal</keyword>
<evidence type="ECO:0000313" key="2">
    <source>
        <dbReference type="EMBL" id="KAI1700399.1"/>
    </source>
</evidence>
<feature type="signal peptide" evidence="1">
    <location>
        <begin position="1"/>
        <end position="21"/>
    </location>
</feature>
<dbReference type="Proteomes" id="UP001201812">
    <property type="component" value="Unassembled WGS sequence"/>
</dbReference>
<protein>
    <submittedName>
        <fullName evidence="2">Uncharacterized protein</fullName>
    </submittedName>
</protein>
<dbReference type="AlphaFoldDB" id="A0AAD4MP24"/>